<reference evidence="7 8" key="1">
    <citation type="journal article" date="2019" name="Genome Biol. Evol.">
        <title>Insights into the evolution of the New World diploid cottons (Gossypium, subgenus Houzingenia) based on genome sequencing.</title>
        <authorList>
            <person name="Grover C.E."/>
            <person name="Arick M.A. 2nd"/>
            <person name="Thrash A."/>
            <person name="Conover J.L."/>
            <person name="Sanders W.S."/>
            <person name="Peterson D.G."/>
            <person name="Frelichowski J.E."/>
            <person name="Scheffler J.A."/>
            <person name="Scheffler B.E."/>
            <person name="Wendel J.F."/>
        </authorList>
    </citation>
    <scope>NUCLEOTIDE SEQUENCE [LARGE SCALE GENOMIC DNA]</scope>
    <source>
        <strain evidence="7">0</strain>
        <tissue evidence="7">Leaf</tissue>
    </source>
</reference>
<proteinExistence type="inferred from homology"/>
<dbReference type="PROSITE" id="PS50097">
    <property type="entry name" value="BTB"/>
    <property type="match status" value="1"/>
</dbReference>
<evidence type="ECO:0000313" key="8">
    <source>
        <dbReference type="Proteomes" id="UP000593560"/>
    </source>
</evidence>
<dbReference type="OrthoDB" id="624345at2759"/>
<evidence type="ECO:0000259" key="5">
    <source>
        <dbReference type="PROSITE" id="PS50097"/>
    </source>
</evidence>
<keyword evidence="4" id="KW-0175">Coiled coil</keyword>
<name>A0A7J9H6D1_9ROSI</name>
<dbReference type="PANTHER" id="PTHR32370">
    <property type="entry name" value="OS12G0117600 PROTEIN"/>
    <property type="match status" value="1"/>
</dbReference>
<dbReference type="GO" id="GO:0016567">
    <property type="term" value="P:protein ubiquitination"/>
    <property type="evidence" value="ECO:0007669"/>
    <property type="project" value="UniProtKB-UniPathway"/>
</dbReference>
<feature type="domain" description="NPH3" evidence="6">
    <location>
        <begin position="261"/>
        <end position="512"/>
    </location>
</feature>
<dbReference type="PROSITE" id="PS51649">
    <property type="entry name" value="NPH3"/>
    <property type="match status" value="1"/>
</dbReference>
<feature type="coiled-coil region" evidence="4">
    <location>
        <begin position="561"/>
        <end position="595"/>
    </location>
</feature>
<comment type="caution">
    <text evidence="7">The sequence shown here is derived from an EMBL/GenBank/DDBJ whole genome shotgun (WGS) entry which is preliminary data.</text>
</comment>
<dbReference type="AlphaFoldDB" id="A0A7J9H6D1"/>
<dbReference type="InterPro" id="IPR011333">
    <property type="entry name" value="SKP1/BTB/POZ_sf"/>
</dbReference>
<evidence type="ECO:0000313" key="7">
    <source>
        <dbReference type="EMBL" id="MBA0805421.1"/>
    </source>
</evidence>
<evidence type="ECO:0000256" key="3">
    <source>
        <dbReference type="PROSITE-ProRule" id="PRU00982"/>
    </source>
</evidence>
<dbReference type="SUPFAM" id="SSF54695">
    <property type="entry name" value="POZ domain"/>
    <property type="match status" value="1"/>
</dbReference>
<evidence type="ECO:0000256" key="1">
    <source>
        <dbReference type="ARBA" id="ARBA00004906"/>
    </source>
</evidence>
<feature type="domain" description="BTB" evidence="5">
    <location>
        <begin position="80"/>
        <end position="143"/>
    </location>
</feature>
<dbReference type="Gene3D" id="3.30.710.10">
    <property type="entry name" value="Potassium Channel Kv1.1, Chain A"/>
    <property type="match status" value="1"/>
</dbReference>
<sequence>MNVLVGTHKNITTREKESQQKSSTSKLLSFVMGSPPQKKTKKQECQVERIMVYGFLTLGASPFFPFRFLITSLSSSGVCCDLEVDVNGEETFLLDKKIICSFSGRLSKLFDKSTNAKRNKVIFRDFPGGVENFELIAKFCYNNGKIDINPSNVSLLYFAAQFLEMNNSVSGNRNLIEKTMKSIEEISYWTWSDLLATLKHCQDLQSSGIVERCLDSLVGRLAIPSEASPCASTSSLDSPGFWLSCDTRSTKSLKDGFSQATWWFEDLSILSPDMIEMLLKSMVSRKYNHVIIGRFLFHYQKSKFHTASPDEKHQVLETVIDMLYTLDTNSISCKSLFRIYRVVLNLNISKNSRNKLECMIGSQLDQATLDNLLIPSPYGASYLYDVNLVLRFLKAFLCGGDQQVSPMRIKKVGSLMDMYIAEVAPDPCLKSSKFLALVVALPDSARDSSNELYHAIDIYLEVHAGLSDEEKMKICCALNYEKLSTEAGIHLSQKAKFPSKSAVQALISQQLKLKNLLQGTNNTKLYTNSPCNFIETKGKAKKDEACEPTLYSERLDISVDNEKLREHLQGMQCRVMELEKVCKKMQSEMAKIMKSKAAAHGSSARSLPRLCS</sequence>
<comment type="pathway">
    <text evidence="1">Protein modification; protein ubiquitination.</text>
</comment>
<comment type="similarity">
    <text evidence="3">Belongs to the NPH3 family.</text>
</comment>
<dbReference type="InterPro" id="IPR027356">
    <property type="entry name" value="NPH3_dom"/>
</dbReference>
<organism evidence="7 8">
    <name type="scientific">Gossypium harknessii</name>
    <dbReference type="NCBI Taxonomy" id="34285"/>
    <lineage>
        <taxon>Eukaryota</taxon>
        <taxon>Viridiplantae</taxon>
        <taxon>Streptophyta</taxon>
        <taxon>Embryophyta</taxon>
        <taxon>Tracheophyta</taxon>
        <taxon>Spermatophyta</taxon>
        <taxon>Magnoliopsida</taxon>
        <taxon>eudicotyledons</taxon>
        <taxon>Gunneridae</taxon>
        <taxon>Pentapetalae</taxon>
        <taxon>rosids</taxon>
        <taxon>malvids</taxon>
        <taxon>Malvales</taxon>
        <taxon>Malvaceae</taxon>
        <taxon>Malvoideae</taxon>
        <taxon>Gossypium</taxon>
    </lineage>
</organism>
<evidence type="ECO:0000256" key="2">
    <source>
        <dbReference type="ARBA" id="ARBA00022786"/>
    </source>
</evidence>
<dbReference type="UniPathway" id="UPA00143"/>
<evidence type="ECO:0000256" key="4">
    <source>
        <dbReference type="SAM" id="Coils"/>
    </source>
</evidence>
<evidence type="ECO:0000259" key="6">
    <source>
        <dbReference type="PROSITE" id="PS51649"/>
    </source>
</evidence>
<dbReference type="SMART" id="SM00225">
    <property type="entry name" value="BTB"/>
    <property type="match status" value="1"/>
</dbReference>
<protein>
    <recommendedName>
        <fullName evidence="9">BTB/POZ domain-containing protein At3g22104-like</fullName>
    </recommendedName>
</protein>
<keyword evidence="2" id="KW-0833">Ubl conjugation pathway</keyword>
<gene>
    <name evidence="7" type="ORF">Gohar_004937</name>
</gene>
<dbReference type="Proteomes" id="UP000593560">
    <property type="component" value="Unassembled WGS sequence"/>
</dbReference>
<dbReference type="InterPro" id="IPR043454">
    <property type="entry name" value="NPH3/RPT2-like"/>
</dbReference>
<accession>A0A7J9H6D1</accession>
<keyword evidence="8" id="KW-1185">Reference proteome</keyword>
<dbReference type="Pfam" id="PF03000">
    <property type="entry name" value="NPH3"/>
    <property type="match status" value="1"/>
</dbReference>
<dbReference type="InterPro" id="IPR000210">
    <property type="entry name" value="BTB/POZ_dom"/>
</dbReference>
<evidence type="ECO:0008006" key="9">
    <source>
        <dbReference type="Google" id="ProtNLM"/>
    </source>
</evidence>
<dbReference type="EMBL" id="JABFAD010000008">
    <property type="protein sequence ID" value="MBA0805421.1"/>
    <property type="molecule type" value="Genomic_DNA"/>
</dbReference>
<dbReference type="Pfam" id="PF00651">
    <property type="entry name" value="BTB"/>
    <property type="match status" value="1"/>
</dbReference>